<protein>
    <recommendedName>
        <fullName evidence="1">DUF6129 domain-containing protein</fullName>
    </recommendedName>
</protein>
<proteinExistence type="predicted"/>
<dbReference type="Proteomes" id="UP000002964">
    <property type="component" value="Unassembled WGS sequence"/>
</dbReference>
<sequence length="94" mass="10253">MITPERIDQIVTIVERAGLNLQTLSALREALPDLHFTQCMDDDLGEQSPVRSGSGFNLYLVEGTSGHCLQLTRNLELATGVLLAEVDPNSDGDR</sequence>
<dbReference type="EMBL" id="JH603170">
    <property type="protein sequence ID" value="EIC20200.1"/>
    <property type="molecule type" value="Genomic_DNA"/>
</dbReference>
<dbReference type="InterPro" id="IPR046132">
    <property type="entry name" value="DUF6129"/>
</dbReference>
<dbReference type="STRING" id="631362.Thi970DRAFT_03822"/>
<feature type="domain" description="DUF6129" evidence="1">
    <location>
        <begin position="25"/>
        <end position="73"/>
    </location>
</feature>
<keyword evidence="3" id="KW-1185">Reference proteome</keyword>
<dbReference type="AlphaFoldDB" id="H8Z4E3"/>
<organism evidence="2 3">
    <name type="scientific">Thiorhodovibrio frisius</name>
    <dbReference type="NCBI Taxonomy" id="631362"/>
    <lineage>
        <taxon>Bacteria</taxon>
        <taxon>Pseudomonadati</taxon>
        <taxon>Pseudomonadota</taxon>
        <taxon>Gammaproteobacteria</taxon>
        <taxon>Chromatiales</taxon>
        <taxon>Chromatiaceae</taxon>
        <taxon>Thiorhodovibrio</taxon>
    </lineage>
</organism>
<reference evidence="3" key="1">
    <citation type="submission" date="2011-06" db="EMBL/GenBank/DDBJ databases">
        <authorList>
            <consortium name="US DOE Joint Genome Institute (JGI-PGF)"/>
            <person name="Lucas S."/>
            <person name="Han J."/>
            <person name="Lapidus A."/>
            <person name="Cheng J.-F."/>
            <person name="Goodwin L."/>
            <person name="Pitluck S."/>
            <person name="Peters L."/>
            <person name="Land M.L."/>
            <person name="Hauser L."/>
            <person name="Vogl K."/>
            <person name="Liu Z."/>
            <person name="Overmann J."/>
            <person name="Frigaard N.-U."/>
            <person name="Bryant D.A."/>
            <person name="Woyke T.J."/>
        </authorList>
    </citation>
    <scope>NUCLEOTIDE SEQUENCE [LARGE SCALE GENOMIC DNA]</scope>
    <source>
        <strain evidence="3">970</strain>
    </source>
</reference>
<gene>
    <name evidence="2" type="ORF">Thi970DRAFT_03822</name>
</gene>
<dbReference type="OrthoDB" id="7960540at2"/>
<dbReference type="Pfam" id="PF19624">
    <property type="entry name" value="DUF6129"/>
    <property type="match status" value="1"/>
</dbReference>
<name>H8Z4E3_9GAMM</name>
<accession>H8Z4E3</accession>
<evidence type="ECO:0000313" key="3">
    <source>
        <dbReference type="Proteomes" id="UP000002964"/>
    </source>
</evidence>
<evidence type="ECO:0000313" key="2">
    <source>
        <dbReference type="EMBL" id="EIC20200.1"/>
    </source>
</evidence>
<dbReference type="RefSeq" id="WP_009150603.1">
    <property type="nucleotide sequence ID" value="NZ_CP121471.1"/>
</dbReference>
<reference evidence="2 3" key="2">
    <citation type="submission" date="2011-11" db="EMBL/GenBank/DDBJ databases">
        <authorList>
            <consortium name="US DOE Joint Genome Institute"/>
            <person name="Lucas S."/>
            <person name="Han J."/>
            <person name="Lapidus A."/>
            <person name="Cheng J.-F."/>
            <person name="Goodwin L."/>
            <person name="Pitluck S."/>
            <person name="Peters L."/>
            <person name="Ovchinnikova G."/>
            <person name="Zhang X."/>
            <person name="Detter J.C."/>
            <person name="Han C."/>
            <person name="Tapia R."/>
            <person name="Land M."/>
            <person name="Hauser L."/>
            <person name="Kyrpides N."/>
            <person name="Ivanova N."/>
            <person name="Pagani I."/>
            <person name="Vogl K."/>
            <person name="Liu Z."/>
            <person name="Overmann J."/>
            <person name="Frigaard N.-U."/>
            <person name="Bryant D."/>
            <person name="Woyke T."/>
        </authorList>
    </citation>
    <scope>NUCLEOTIDE SEQUENCE [LARGE SCALE GENOMIC DNA]</scope>
    <source>
        <strain evidence="2 3">970</strain>
    </source>
</reference>
<dbReference type="eggNOG" id="ENOG5032ZP4">
    <property type="taxonomic scope" value="Bacteria"/>
</dbReference>
<evidence type="ECO:0000259" key="1">
    <source>
        <dbReference type="Pfam" id="PF19624"/>
    </source>
</evidence>
<dbReference type="HOGENOM" id="CLU_184991_0_0_6"/>